<dbReference type="AlphaFoldDB" id="A0A0H5RAX0"/>
<dbReference type="InterPro" id="IPR032319">
    <property type="entry name" value="CLP1_P"/>
</dbReference>
<evidence type="ECO:0000313" key="10">
    <source>
        <dbReference type="EMBL" id="CRZ11198.1"/>
    </source>
</evidence>
<evidence type="ECO:0000256" key="1">
    <source>
        <dbReference type="ARBA" id="ARBA00004123"/>
    </source>
</evidence>
<feature type="domain" description="Clp1 C-terminal" evidence="7">
    <location>
        <begin position="318"/>
        <end position="429"/>
    </location>
</feature>
<keyword evidence="2" id="KW-0507">mRNA processing</keyword>
<name>A0A0H5RAX0_9EUKA</name>
<evidence type="ECO:0000256" key="3">
    <source>
        <dbReference type="ARBA" id="ARBA00022741"/>
    </source>
</evidence>
<keyword evidence="3" id="KW-0547">Nucleotide-binding</keyword>
<dbReference type="HAMAP" id="MF_03035">
    <property type="entry name" value="Clp1"/>
    <property type="match status" value="1"/>
</dbReference>
<dbReference type="Pfam" id="PF16573">
    <property type="entry name" value="CLP1_N"/>
    <property type="match status" value="1"/>
</dbReference>
<evidence type="ECO:0000256" key="4">
    <source>
        <dbReference type="ARBA" id="ARBA00022840"/>
    </source>
</evidence>
<evidence type="ECO:0000259" key="8">
    <source>
        <dbReference type="Pfam" id="PF16573"/>
    </source>
</evidence>
<dbReference type="CDD" id="cd01983">
    <property type="entry name" value="SIMIBI"/>
    <property type="match status" value="1"/>
</dbReference>
<evidence type="ECO:0000256" key="2">
    <source>
        <dbReference type="ARBA" id="ARBA00022664"/>
    </source>
</evidence>
<dbReference type="InterPro" id="IPR032324">
    <property type="entry name" value="Clp1_N"/>
</dbReference>
<feature type="domain" description="Clp1 N-terminal" evidence="8">
    <location>
        <begin position="26"/>
        <end position="113"/>
    </location>
</feature>
<dbReference type="InterPro" id="IPR038238">
    <property type="entry name" value="Clp1_C_sf"/>
</dbReference>
<feature type="domain" description="Clp1 P-loop" evidence="9">
    <location>
        <begin position="126"/>
        <end position="313"/>
    </location>
</feature>
<dbReference type="FunFam" id="2.40.30.330:FF:000002">
    <property type="entry name" value="Protein CLP1 homolog"/>
    <property type="match status" value="1"/>
</dbReference>
<protein>
    <recommendedName>
        <fullName evidence="11">Protein CLP1 homolog</fullName>
    </recommendedName>
</protein>
<dbReference type="InterPro" id="IPR028606">
    <property type="entry name" value="Clp1"/>
</dbReference>
<dbReference type="Pfam" id="PF06807">
    <property type="entry name" value="Clp1"/>
    <property type="match status" value="1"/>
</dbReference>
<dbReference type="EMBL" id="HACM01010756">
    <property type="protein sequence ID" value="CRZ11198.1"/>
    <property type="molecule type" value="Transcribed_RNA"/>
</dbReference>
<feature type="region of interest" description="Disordered" evidence="6">
    <location>
        <begin position="1"/>
        <end position="21"/>
    </location>
</feature>
<dbReference type="GO" id="GO:0051731">
    <property type="term" value="F:polynucleotide 5'-hydroxyl-kinase activity"/>
    <property type="evidence" value="ECO:0007669"/>
    <property type="project" value="InterPro"/>
</dbReference>
<dbReference type="InterPro" id="IPR010655">
    <property type="entry name" value="Clp1_C"/>
</dbReference>
<accession>A0A0H5RAX0</accession>
<evidence type="ECO:0000259" key="9">
    <source>
        <dbReference type="Pfam" id="PF16575"/>
    </source>
</evidence>
<dbReference type="Gene3D" id="2.60.120.1030">
    <property type="entry name" value="Clp1, DNA binding domain"/>
    <property type="match status" value="1"/>
</dbReference>
<sequence>SKTGPTAMGDEDPGVSADHTVRSFDLGPGSELRIEAAADGFAYFKLISGTAELFGTELTVDRQHSITDVSVGVYSWHGAKIDVWGHTQVVYMTKETPMTEYVNLHAQIELEREARRGAGPRVMVCGGSDSGKSTLSRILLSYAVRAGRQPVFVDLDVGHNDIGVPGTLAASSVLHPFDIDFGLRARVPLVMFYGHLSPAENTDHYLACVSQLSAAVQRRLSCHEQEREAGLIVNTCGWVDGAGYSLLLSVVAAMEITHLVVIGQDRLHAQLQQESALSNVIVSKVAKSGGVVQRGVALRRRHMQLRFKQYFYGPATDLCPHITFLRFNEVGIFQVGGLAQAPSTMLPIGGERHLESNQVVPVVPTSDFVHSVLAVSQATCPEELLKAPIAGLVFVTAIDTIKHTMSLLAPCSGPLPANCLLFGSLKWSEGTAFSVAKKSLIY</sequence>
<dbReference type="Gene3D" id="2.40.30.330">
    <property type="entry name" value="Pre-mRNA cleavage complex subunit Clp1, C-terminal domain"/>
    <property type="match status" value="1"/>
</dbReference>
<dbReference type="PANTHER" id="PTHR12755">
    <property type="entry name" value="CLEAVAGE/POLYADENYLATION FACTOR IA SUBUNIT CLP1P"/>
    <property type="match status" value="1"/>
</dbReference>
<dbReference type="GO" id="GO:0031124">
    <property type="term" value="P:mRNA 3'-end processing"/>
    <property type="evidence" value="ECO:0007669"/>
    <property type="project" value="InterPro"/>
</dbReference>
<keyword evidence="4" id="KW-0067">ATP-binding</keyword>
<reference evidence="10" key="1">
    <citation type="submission" date="2015-04" db="EMBL/GenBank/DDBJ databases">
        <title>The genome sequence of the plant pathogenic Rhizarian Plasmodiophora brassicae reveals insights in its biotrophic life cycle and the origin of chitin synthesis.</title>
        <authorList>
            <person name="Schwelm A."/>
            <person name="Fogelqvist J."/>
            <person name="Knaust A."/>
            <person name="Julke S."/>
            <person name="Lilja T."/>
            <person name="Dhandapani V."/>
            <person name="Bonilla-Rosso G."/>
            <person name="Karlsson M."/>
            <person name="Shevchenko A."/>
            <person name="Choi S.R."/>
            <person name="Kim H.G."/>
            <person name="Park J.Y."/>
            <person name="Lim Y.P."/>
            <person name="Ludwig-Muller J."/>
            <person name="Dixelius C."/>
        </authorList>
    </citation>
    <scope>NUCLEOTIDE SEQUENCE</scope>
    <source>
        <tissue evidence="10">Potato root galls</tissue>
    </source>
</reference>
<keyword evidence="5" id="KW-0539">Nucleus</keyword>
<evidence type="ECO:0000256" key="5">
    <source>
        <dbReference type="ARBA" id="ARBA00023242"/>
    </source>
</evidence>
<dbReference type="InterPro" id="IPR027417">
    <property type="entry name" value="P-loop_NTPase"/>
</dbReference>
<dbReference type="Pfam" id="PF16575">
    <property type="entry name" value="CLP1_P"/>
    <property type="match status" value="1"/>
</dbReference>
<comment type="subcellular location">
    <subcellularLocation>
        <location evidence="1">Nucleus</location>
    </subcellularLocation>
</comment>
<dbReference type="Gene3D" id="3.40.50.300">
    <property type="entry name" value="P-loop containing nucleotide triphosphate hydrolases"/>
    <property type="match status" value="1"/>
</dbReference>
<evidence type="ECO:0000256" key="6">
    <source>
        <dbReference type="SAM" id="MobiDB-lite"/>
    </source>
</evidence>
<dbReference type="GO" id="GO:0005849">
    <property type="term" value="C:mRNA cleavage factor complex"/>
    <property type="evidence" value="ECO:0007669"/>
    <property type="project" value="InterPro"/>
</dbReference>
<dbReference type="InterPro" id="IPR045116">
    <property type="entry name" value="Clp1/Grc3"/>
</dbReference>
<dbReference type="GO" id="GO:0006388">
    <property type="term" value="P:tRNA splicing, via endonucleolytic cleavage and ligation"/>
    <property type="evidence" value="ECO:0007669"/>
    <property type="project" value="TreeGrafter"/>
</dbReference>
<dbReference type="PANTHER" id="PTHR12755:SF6">
    <property type="entry name" value="POLYRIBONUCLEOTIDE 5'-HYDROXYL-KINASE CLP1"/>
    <property type="match status" value="1"/>
</dbReference>
<evidence type="ECO:0008006" key="11">
    <source>
        <dbReference type="Google" id="ProtNLM"/>
    </source>
</evidence>
<dbReference type="SUPFAM" id="SSF52540">
    <property type="entry name" value="P-loop containing nucleoside triphosphate hydrolases"/>
    <property type="match status" value="1"/>
</dbReference>
<dbReference type="InterPro" id="IPR038239">
    <property type="entry name" value="Clp1_N_sf"/>
</dbReference>
<feature type="non-terminal residue" evidence="10">
    <location>
        <position position="1"/>
    </location>
</feature>
<proteinExistence type="inferred from homology"/>
<dbReference type="GO" id="GO:0005524">
    <property type="term" value="F:ATP binding"/>
    <property type="evidence" value="ECO:0007669"/>
    <property type="project" value="UniProtKB-KW"/>
</dbReference>
<evidence type="ECO:0000259" key="7">
    <source>
        <dbReference type="Pfam" id="PF06807"/>
    </source>
</evidence>
<organism evidence="10">
    <name type="scientific">Spongospora subterranea</name>
    <dbReference type="NCBI Taxonomy" id="70186"/>
    <lineage>
        <taxon>Eukaryota</taxon>
        <taxon>Sar</taxon>
        <taxon>Rhizaria</taxon>
        <taxon>Endomyxa</taxon>
        <taxon>Phytomyxea</taxon>
        <taxon>Plasmodiophorida</taxon>
        <taxon>Plasmodiophoridae</taxon>
        <taxon>Spongospora</taxon>
    </lineage>
</organism>